<dbReference type="AlphaFoldDB" id="A0A151N408"/>
<gene>
    <name evidence="2" type="ORF">Y1Q_0002562</name>
</gene>
<keyword evidence="3" id="KW-1185">Reference proteome</keyword>
<evidence type="ECO:0000313" key="3">
    <source>
        <dbReference type="Proteomes" id="UP000050525"/>
    </source>
</evidence>
<comment type="caution">
    <text evidence="2">The sequence shown here is derived from an EMBL/GenBank/DDBJ whole genome shotgun (WGS) entry which is preliminary data.</text>
</comment>
<organism evidence="2 3">
    <name type="scientific">Alligator mississippiensis</name>
    <name type="common">American alligator</name>
    <dbReference type="NCBI Taxonomy" id="8496"/>
    <lineage>
        <taxon>Eukaryota</taxon>
        <taxon>Metazoa</taxon>
        <taxon>Chordata</taxon>
        <taxon>Craniata</taxon>
        <taxon>Vertebrata</taxon>
        <taxon>Euteleostomi</taxon>
        <taxon>Archelosauria</taxon>
        <taxon>Archosauria</taxon>
        <taxon>Crocodylia</taxon>
        <taxon>Alligatoridae</taxon>
        <taxon>Alligatorinae</taxon>
        <taxon>Alligator</taxon>
    </lineage>
</organism>
<name>A0A151N408_ALLMI</name>
<evidence type="ECO:0000313" key="2">
    <source>
        <dbReference type="EMBL" id="KYO31319.1"/>
    </source>
</evidence>
<feature type="region of interest" description="Disordered" evidence="1">
    <location>
        <begin position="1"/>
        <end position="30"/>
    </location>
</feature>
<sequence>MGPEPGQKRAQARSSQVSDEKCRERAGPARLQQPAKGIVLHRIVLEFTMDQLQEPNSLASPAPGLANPAPSV</sequence>
<dbReference type="EMBL" id="AKHW03004091">
    <property type="protein sequence ID" value="KYO31319.1"/>
    <property type="molecule type" value="Genomic_DNA"/>
</dbReference>
<reference evidence="2 3" key="1">
    <citation type="journal article" date="2012" name="Genome Biol.">
        <title>Sequencing three crocodilian genomes to illuminate the evolution of archosaurs and amniotes.</title>
        <authorList>
            <person name="St John J.A."/>
            <person name="Braun E.L."/>
            <person name="Isberg S.R."/>
            <person name="Miles L.G."/>
            <person name="Chong A.Y."/>
            <person name="Gongora J."/>
            <person name="Dalzell P."/>
            <person name="Moran C."/>
            <person name="Bed'hom B."/>
            <person name="Abzhanov A."/>
            <person name="Burgess S.C."/>
            <person name="Cooksey A.M."/>
            <person name="Castoe T.A."/>
            <person name="Crawford N.G."/>
            <person name="Densmore L.D."/>
            <person name="Drew J.C."/>
            <person name="Edwards S.V."/>
            <person name="Faircloth B.C."/>
            <person name="Fujita M.K."/>
            <person name="Greenwold M.J."/>
            <person name="Hoffmann F.G."/>
            <person name="Howard J.M."/>
            <person name="Iguchi T."/>
            <person name="Janes D.E."/>
            <person name="Khan S.Y."/>
            <person name="Kohno S."/>
            <person name="de Koning A.J."/>
            <person name="Lance S.L."/>
            <person name="McCarthy F.M."/>
            <person name="McCormack J.E."/>
            <person name="Merchant M.E."/>
            <person name="Peterson D.G."/>
            <person name="Pollock D.D."/>
            <person name="Pourmand N."/>
            <person name="Raney B.J."/>
            <person name="Roessler K.A."/>
            <person name="Sanford J.R."/>
            <person name="Sawyer R.H."/>
            <person name="Schmidt C.J."/>
            <person name="Triplett E.W."/>
            <person name="Tuberville T.D."/>
            <person name="Venegas-Anaya M."/>
            <person name="Howard J.T."/>
            <person name="Jarvis E.D."/>
            <person name="Guillette L.J.Jr."/>
            <person name="Glenn T.C."/>
            <person name="Green R.E."/>
            <person name="Ray D.A."/>
        </authorList>
    </citation>
    <scope>NUCLEOTIDE SEQUENCE [LARGE SCALE GENOMIC DNA]</scope>
    <source>
        <strain evidence="2">KSC_2009_1</strain>
    </source>
</reference>
<feature type="compositionally biased region" description="Basic and acidic residues" evidence="1">
    <location>
        <begin position="18"/>
        <end position="27"/>
    </location>
</feature>
<proteinExistence type="predicted"/>
<dbReference type="Proteomes" id="UP000050525">
    <property type="component" value="Unassembled WGS sequence"/>
</dbReference>
<evidence type="ECO:0000256" key="1">
    <source>
        <dbReference type="SAM" id="MobiDB-lite"/>
    </source>
</evidence>
<accession>A0A151N408</accession>
<protein>
    <submittedName>
        <fullName evidence="2">Uncharacterized protein</fullName>
    </submittedName>
</protein>